<keyword evidence="1" id="KW-1133">Transmembrane helix</keyword>
<dbReference type="PANTHER" id="PTHR42736:SF1">
    <property type="entry name" value="PROTEIN-GLUTAMINE GAMMA-GLUTAMYLTRANSFERASE"/>
    <property type="match status" value="1"/>
</dbReference>
<dbReference type="KEGG" id="csg:Cylst_0587"/>
<keyword evidence="1" id="KW-0472">Membrane</keyword>
<feature type="transmembrane region" description="Helical" evidence="1">
    <location>
        <begin position="52"/>
        <end position="69"/>
    </location>
</feature>
<dbReference type="PANTHER" id="PTHR42736">
    <property type="entry name" value="PROTEIN-GLUTAMINE GAMMA-GLUTAMYLTRANSFERASE"/>
    <property type="match status" value="1"/>
</dbReference>
<dbReference type="SMART" id="SM00460">
    <property type="entry name" value="TGc"/>
    <property type="match status" value="1"/>
</dbReference>
<keyword evidence="4" id="KW-1185">Reference proteome</keyword>
<dbReference type="eggNOG" id="COG1305">
    <property type="taxonomic scope" value="Bacteria"/>
</dbReference>
<dbReference type="InterPro" id="IPR002931">
    <property type="entry name" value="Transglutaminase-like"/>
</dbReference>
<feature type="transmembrane region" description="Helical" evidence="1">
    <location>
        <begin position="170"/>
        <end position="191"/>
    </location>
</feature>
<protein>
    <submittedName>
        <fullName evidence="3">Transglutaminase-like enzyme, predicted cysteine protease</fullName>
    </submittedName>
</protein>
<feature type="transmembrane region" description="Helical" evidence="1">
    <location>
        <begin position="6"/>
        <end position="32"/>
    </location>
</feature>
<dbReference type="STRING" id="56107.Cylst_0587"/>
<dbReference type="OrthoDB" id="9804872at2"/>
<accession>K9WRA2</accession>
<evidence type="ECO:0000313" key="3">
    <source>
        <dbReference type="EMBL" id="AFZ22920.1"/>
    </source>
</evidence>
<feature type="transmembrane region" description="Helical" evidence="1">
    <location>
        <begin position="120"/>
        <end position="140"/>
    </location>
</feature>
<keyword evidence="1" id="KW-0812">Transmembrane</keyword>
<reference evidence="3 4" key="1">
    <citation type="submission" date="2012-06" db="EMBL/GenBank/DDBJ databases">
        <title>Finished chromosome of genome of Cylindrospermum stagnale PCC 7417.</title>
        <authorList>
            <consortium name="US DOE Joint Genome Institute"/>
            <person name="Gugger M."/>
            <person name="Coursin T."/>
            <person name="Rippka R."/>
            <person name="Tandeau De Marsac N."/>
            <person name="Huntemann M."/>
            <person name="Wei C.-L."/>
            <person name="Han J."/>
            <person name="Detter J.C."/>
            <person name="Han C."/>
            <person name="Tapia R."/>
            <person name="Chen A."/>
            <person name="Kyrpides N."/>
            <person name="Mavromatis K."/>
            <person name="Markowitz V."/>
            <person name="Szeto E."/>
            <person name="Ivanova N."/>
            <person name="Pagani I."/>
            <person name="Pati A."/>
            <person name="Goodwin L."/>
            <person name="Nordberg H.P."/>
            <person name="Cantor M.N."/>
            <person name="Hua S.X."/>
            <person name="Woyke T."/>
            <person name="Kerfeld C.A."/>
        </authorList>
    </citation>
    <scope>NUCLEOTIDE SEQUENCE [LARGE SCALE GENOMIC DNA]</scope>
    <source>
        <strain evidence="3 4">PCC 7417</strain>
    </source>
</reference>
<sequence length="661" mass="75644">MKTPPFLLGAALIFWGLQTGLWIFALLMAVILEGSRFIHLRWDFSSDDFRRIANLCLMLLVSLLVYILITQGTLYFIYTLLELLPFAFFPLLAVQAYSVNETIDIRTLFLKNITTKEKSTRFTINLTYPYFALCIFSAGNANTQNISFYIGMFLLSSVAFWFLRSKRFSPILWLCLILLAGIIGFIGQIGVAQLQMKFEESVVAWLSNGVGQEIDAFKKQTSMGAIGTLKQSNDIVFRVSAETQQALPLLLREATYNKYKSSTWLALKPQFRTVKPQGNGKTWNLGDKPANSSTLTVSTTLNRGKGLLRLVDGTFQIDELQVSQMEKSKYGTVKVEGKVNDIVYQLNFNNTLSLDSAPTEDDLQIPPKERTAINQTISKLDIQTKSPQEILKRVDSFFQKNFRYSLKLTGKNHSSTLLSTFLLQNRSGHCEYFATATTLILRALGIPTRYAVGYSVHEFSNLEKQYIVRSRHAHAWTMVYLDNRWQAFDTTPADWTGIEDATASKWSFISDLWSFLGFRLSSWLGNVRGSSLFKYAWWLVLPFILIVMRRLVPQKGVRRVSTKQILLKPSNKFDPTRKNSEFYAIEKALNELGFIRNHSESLKHWIQRLKEELSSSQVDDLTSLIELHYRDRFDPAGIKETERAKFKSAVQSWLDKYSHPQ</sequence>
<proteinExistence type="predicted"/>
<keyword evidence="3" id="KW-0378">Hydrolase</keyword>
<evidence type="ECO:0000313" key="4">
    <source>
        <dbReference type="Proteomes" id="UP000010475"/>
    </source>
</evidence>
<evidence type="ECO:0000259" key="2">
    <source>
        <dbReference type="SMART" id="SM00460"/>
    </source>
</evidence>
<organism evidence="3 4">
    <name type="scientific">Cylindrospermum stagnale PCC 7417</name>
    <dbReference type="NCBI Taxonomy" id="56107"/>
    <lineage>
        <taxon>Bacteria</taxon>
        <taxon>Bacillati</taxon>
        <taxon>Cyanobacteriota</taxon>
        <taxon>Cyanophyceae</taxon>
        <taxon>Nostocales</taxon>
        <taxon>Nostocaceae</taxon>
        <taxon>Cylindrospermum</taxon>
    </lineage>
</organism>
<dbReference type="Proteomes" id="UP000010475">
    <property type="component" value="Chromosome"/>
</dbReference>
<dbReference type="RefSeq" id="WP_015206177.1">
    <property type="nucleotide sequence ID" value="NC_019757.1"/>
</dbReference>
<name>K9WRA2_9NOST</name>
<feature type="domain" description="Transglutaminase-like" evidence="2">
    <location>
        <begin position="422"/>
        <end position="492"/>
    </location>
</feature>
<dbReference type="AlphaFoldDB" id="K9WRA2"/>
<dbReference type="GO" id="GO:0006508">
    <property type="term" value="P:proteolysis"/>
    <property type="evidence" value="ECO:0007669"/>
    <property type="project" value="UniProtKB-KW"/>
</dbReference>
<feature type="transmembrane region" description="Helical" evidence="1">
    <location>
        <begin position="75"/>
        <end position="99"/>
    </location>
</feature>
<dbReference type="EMBL" id="CP003642">
    <property type="protein sequence ID" value="AFZ22920.1"/>
    <property type="molecule type" value="Genomic_DNA"/>
</dbReference>
<feature type="transmembrane region" description="Helical" evidence="1">
    <location>
        <begin position="146"/>
        <end position="163"/>
    </location>
</feature>
<dbReference type="InterPro" id="IPR052901">
    <property type="entry name" value="Bact_TGase-like"/>
</dbReference>
<dbReference type="InterPro" id="IPR038765">
    <property type="entry name" value="Papain-like_cys_pep_sf"/>
</dbReference>
<evidence type="ECO:0000256" key="1">
    <source>
        <dbReference type="SAM" id="Phobius"/>
    </source>
</evidence>
<dbReference type="SUPFAM" id="SSF54001">
    <property type="entry name" value="Cysteine proteinases"/>
    <property type="match status" value="1"/>
</dbReference>
<dbReference type="Pfam" id="PF01841">
    <property type="entry name" value="Transglut_core"/>
    <property type="match status" value="1"/>
</dbReference>
<dbReference type="HOGENOM" id="CLU_014384_0_0_3"/>
<gene>
    <name evidence="3" type="ORF">Cylst_0587</name>
</gene>
<dbReference type="Gene3D" id="3.10.620.30">
    <property type="match status" value="1"/>
</dbReference>
<keyword evidence="3" id="KW-0645">Protease</keyword>
<dbReference type="GO" id="GO:0008233">
    <property type="term" value="F:peptidase activity"/>
    <property type="evidence" value="ECO:0007669"/>
    <property type="project" value="UniProtKB-KW"/>
</dbReference>